<evidence type="ECO:0000313" key="1">
    <source>
        <dbReference type="EMBL" id="QHL90264.1"/>
    </source>
</evidence>
<reference evidence="1 2" key="1">
    <citation type="submission" date="2020-01" db="EMBL/GenBank/DDBJ databases">
        <title>Sphingomonas sp. C33 whole genome sequece.</title>
        <authorList>
            <person name="Park C."/>
        </authorList>
    </citation>
    <scope>NUCLEOTIDE SEQUENCE [LARGE SCALE GENOMIC DNA]</scope>
    <source>
        <strain evidence="1 2">C33</strain>
    </source>
</reference>
<name>A0A7Z2NVP0_9SPHN</name>
<proteinExistence type="predicted"/>
<dbReference type="RefSeq" id="WP_160592192.1">
    <property type="nucleotide sequence ID" value="NZ_CP047895.1"/>
</dbReference>
<gene>
    <name evidence="1" type="ORF">GVO57_04695</name>
</gene>
<organism evidence="1 2">
    <name type="scientific">Sphingomonas changnyeongensis</name>
    <dbReference type="NCBI Taxonomy" id="2698679"/>
    <lineage>
        <taxon>Bacteria</taxon>
        <taxon>Pseudomonadati</taxon>
        <taxon>Pseudomonadota</taxon>
        <taxon>Alphaproteobacteria</taxon>
        <taxon>Sphingomonadales</taxon>
        <taxon>Sphingomonadaceae</taxon>
        <taxon>Sphingomonas</taxon>
    </lineage>
</organism>
<evidence type="ECO:0000313" key="2">
    <source>
        <dbReference type="Proteomes" id="UP000464468"/>
    </source>
</evidence>
<dbReference type="EMBL" id="CP047895">
    <property type="protein sequence ID" value="QHL90264.1"/>
    <property type="molecule type" value="Genomic_DNA"/>
</dbReference>
<protein>
    <submittedName>
        <fullName evidence="1">Uncharacterized protein</fullName>
    </submittedName>
</protein>
<sequence length="86" mass="9565">MKRTTSARQHSQGGQIAMTTLQYGAGEAAIAYLYHDAPNAEGDDYICRIRIDPQSEAGLFLTMNWCLSFIDQAYRPTVVVPSVEPR</sequence>
<dbReference type="AlphaFoldDB" id="A0A7Z2NVP0"/>
<dbReference type="Proteomes" id="UP000464468">
    <property type="component" value="Chromosome"/>
</dbReference>
<dbReference type="KEGG" id="schy:GVO57_04695"/>
<accession>A0A7Z2NVP0</accession>
<keyword evidence="2" id="KW-1185">Reference proteome</keyword>